<feature type="region of interest" description="Disordered" evidence="2">
    <location>
        <begin position="93"/>
        <end position="122"/>
    </location>
</feature>
<keyword evidence="3" id="KW-1133">Transmembrane helix</keyword>
<evidence type="ECO:0000256" key="3">
    <source>
        <dbReference type="SAM" id="Phobius"/>
    </source>
</evidence>
<accession>A0A9K3LV16</accession>
<keyword evidence="3" id="KW-0812">Transmembrane</keyword>
<reference evidence="4" key="2">
    <citation type="submission" date="2021-04" db="EMBL/GenBank/DDBJ databases">
        <authorList>
            <person name="Podell S."/>
        </authorList>
    </citation>
    <scope>NUCLEOTIDE SEQUENCE</scope>
    <source>
        <strain evidence="4">Hildebrandi</strain>
    </source>
</reference>
<feature type="coiled-coil region" evidence="1">
    <location>
        <begin position="255"/>
        <end position="310"/>
    </location>
</feature>
<dbReference type="Proteomes" id="UP000693970">
    <property type="component" value="Unassembled WGS sequence"/>
</dbReference>
<dbReference type="EMBL" id="JAGRRH010000006">
    <property type="protein sequence ID" value="KAG7368792.1"/>
    <property type="molecule type" value="Genomic_DNA"/>
</dbReference>
<evidence type="ECO:0000313" key="5">
    <source>
        <dbReference type="Proteomes" id="UP000693970"/>
    </source>
</evidence>
<dbReference type="OrthoDB" id="48873at2759"/>
<organism evidence="4 5">
    <name type="scientific">Nitzschia inconspicua</name>
    <dbReference type="NCBI Taxonomy" id="303405"/>
    <lineage>
        <taxon>Eukaryota</taxon>
        <taxon>Sar</taxon>
        <taxon>Stramenopiles</taxon>
        <taxon>Ochrophyta</taxon>
        <taxon>Bacillariophyta</taxon>
        <taxon>Bacillariophyceae</taxon>
        <taxon>Bacillariophycidae</taxon>
        <taxon>Bacillariales</taxon>
        <taxon>Bacillariaceae</taxon>
        <taxon>Nitzschia</taxon>
    </lineage>
</organism>
<evidence type="ECO:0000256" key="2">
    <source>
        <dbReference type="SAM" id="MobiDB-lite"/>
    </source>
</evidence>
<keyword evidence="3" id="KW-0472">Membrane</keyword>
<sequence length="378" mass="41721">MCSNPTYFPPDFEPQASTTMRSTTATVALCLSTASAFQVSTHQKTFTITKDASLLQRRRERHYRFSLSAKPKKSNNGSGPGMEDAFRQLEKLSSLDESETSSLMAETTQSLSEQEQKKKRDAAFAKAMKELNLKDIIDDPPEVPTESEVELYKDMATELSAAASEDDLVADLKSDLDMEEEVTPTIDAKNEIFMNKAIDEALKEAKEQDGEVVEKESLLDNKEIMAEIEKIFDRANDQLLEGLEEIRSEQMLLARQSAERNAKVSQAKIEEDEQRLALAEANMKKMLERVNRETRNVEEAIADLKRAQEESEGGLDGQLSSIKSGGVVKQAALAGALLFTLRAGVDTVGFLAGDPSHAFPALLQGALAIICIVSFIFL</sequence>
<feature type="transmembrane region" description="Helical" evidence="3">
    <location>
        <begin position="358"/>
        <end position="377"/>
    </location>
</feature>
<proteinExistence type="predicted"/>
<name>A0A9K3LV16_9STRA</name>
<protein>
    <submittedName>
        <fullName evidence="4">Uncharacterized protein</fullName>
    </submittedName>
</protein>
<reference evidence="4" key="1">
    <citation type="journal article" date="2021" name="Sci. Rep.">
        <title>Diploid genomic architecture of Nitzschia inconspicua, an elite biomass production diatom.</title>
        <authorList>
            <person name="Oliver A."/>
            <person name="Podell S."/>
            <person name="Pinowska A."/>
            <person name="Traller J.C."/>
            <person name="Smith S.R."/>
            <person name="McClure R."/>
            <person name="Beliaev A."/>
            <person name="Bohutskyi P."/>
            <person name="Hill E.A."/>
            <person name="Rabines A."/>
            <person name="Zheng H."/>
            <person name="Allen L.Z."/>
            <person name="Kuo A."/>
            <person name="Grigoriev I.V."/>
            <person name="Allen A.E."/>
            <person name="Hazlebeck D."/>
            <person name="Allen E.E."/>
        </authorList>
    </citation>
    <scope>NUCLEOTIDE SEQUENCE</scope>
    <source>
        <strain evidence="4">Hildebrandi</strain>
    </source>
</reference>
<keyword evidence="5" id="KW-1185">Reference proteome</keyword>
<evidence type="ECO:0000256" key="1">
    <source>
        <dbReference type="SAM" id="Coils"/>
    </source>
</evidence>
<dbReference type="AlphaFoldDB" id="A0A9K3LV16"/>
<feature type="compositionally biased region" description="Polar residues" evidence="2">
    <location>
        <begin position="104"/>
        <end position="113"/>
    </location>
</feature>
<gene>
    <name evidence="4" type="ORF">IV203_031535</name>
</gene>
<evidence type="ECO:0000313" key="4">
    <source>
        <dbReference type="EMBL" id="KAG7368792.1"/>
    </source>
</evidence>
<keyword evidence="1" id="KW-0175">Coiled coil</keyword>
<comment type="caution">
    <text evidence="4">The sequence shown here is derived from an EMBL/GenBank/DDBJ whole genome shotgun (WGS) entry which is preliminary data.</text>
</comment>